<reference evidence="6" key="1">
    <citation type="submission" date="2021-02" db="EMBL/GenBank/DDBJ databases">
        <authorList>
            <person name="Nowell W R."/>
        </authorList>
    </citation>
    <scope>NUCLEOTIDE SEQUENCE</scope>
</reference>
<dbReference type="InterPro" id="IPR001258">
    <property type="entry name" value="NHL_repeat"/>
</dbReference>
<name>A0A821SRQ8_9BILA</name>
<dbReference type="InterPro" id="IPR011042">
    <property type="entry name" value="6-blade_b-propeller_TolB-like"/>
</dbReference>
<protein>
    <submittedName>
        <fullName evidence="6">Uncharacterized protein</fullName>
    </submittedName>
</protein>
<keyword evidence="3" id="KW-0325">Glycoprotein</keyword>
<dbReference type="Gene3D" id="2.40.10.500">
    <property type="match status" value="2"/>
</dbReference>
<gene>
    <name evidence="5" type="ORF">GRG538_LOCUS30303</name>
    <name evidence="6" type="ORF">QYT958_LOCUS27806</name>
</gene>
<comment type="caution">
    <text evidence="6">The sequence shown here is derived from an EMBL/GenBank/DDBJ whole genome shotgun (WGS) entry which is preliminary data.</text>
</comment>
<dbReference type="CDD" id="cd05819">
    <property type="entry name" value="NHL"/>
    <property type="match status" value="1"/>
</dbReference>
<feature type="repeat" description="NHL" evidence="4">
    <location>
        <begin position="213"/>
        <end position="252"/>
    </location>
</feature>
<keyword evidence="1" id="KW-0732">Signal</keyword>
<keyword evidence="2" id="KW-0677">Repeat</keyword>
<dbReference type="EMBL" id="CAJOBR010007240">
    <property type="protein sequence ID" value="CAF4859475.1"/>
    <property type="molecule type" value="Genomic_DNA"/>
</dbReference>
<dbReference type="PANTHER" id="PTHR10680">
    <property type="entry name" value="PEPTIDYL-GLYCINE ALPHA-AMIDATING MONOOXYGENASE"/>
    <property type="match status" value="1"/>
</dbReference>
<sequence length="295" mass="32686">MNIPANVKWNLNRITVAGGNRQGNKVNQLSGPSGLYVDDNETIYLADFNNNRIMEWKRGAKRGTVVAGGNGKGNGAHQLNRPYDVVVEKNSNSLIISDNGNLRVVRWSRRNGTTHGETLISNISCAGLAMDEHGFLYVVDEGKHEVRRYRIGDTEGTLVAGGNGQGNRLDQLCQPWYVFLDRDHSVYVSDWGNHRVIKWADGEKQGIIVAGGHGKGNSFKHLSSPEGVVVDKLGTVYVSDSWNDRIMRWPKGATQGDVIIGRNRLSCPIGLSFDHHGNLYVVDWGNHRAQRFSPK</sequence>
<dbReference type="Proteomes" id="UP000663872">
    <property type="component" value="Unassembled WGS sequence"/>
</dbReference>
<evidence type="ECO:0000256" key="3">
    <source>
        <dbReference type="ARBA" id="ARBA00023180"/>
    </source>
</evidence>
<dbReference type="AlphaFoldDB" id="A0A821SRQ8"/>
<dbReference type="SUPFAM" id="SSF101898">
    <property type="entry name" value="NHL repeat"/>
    <property type="match status" value="1"/>
</dbReference>
<evidence type="ECO:0000313" key="5">
    <source>
        <dbReference type="EMBL" id="CAF3731649.1"/>
    </source>
</evidence>
<accession>A0A821SRQ8</accession>
<evidence type="ECO:0000256" key="1">
    <source>
        <dbReference type="ARBA" id="ARBA00022729"/>
    </source>
</evidence>
<dbReference type="Pfam" id="PF01436">
    <property type="entry name" value="NHL"/>
    <property type="match status" value="2"/>
</dbReference>
<evidence type="ECO:0000313" key="6">
    <source>
        <dbReference type="EMBL" id="CAF4859475.1"/>
    </source>
</evidence>
<dbReference type="Gene3D" id="2.120.10.30">
    <property type="entry name" value="TolB, C-terminal domain"/>
    <property type="match status" value="1"/>
</dbReference>
<evidence type="ECO:0000313" key="7">
    <source>
        <dbReference type="Proteomes" id="UP000663848"/>
    </source>
</evidence>
<dbReference type="Proteomes" id="UP000663848">
    <property type="component" value="Unassembled WGS sequence"/>
</dbReference>
<evidence type="ECO:0000256" key="4">
    <source>
        <dbReference type="PROSITE-ProRule" id="PRU00504"/>
    </source>
</evidence>
<dbReference type="EMBL" id="CAJNYT010005367">
    <property type="protein sequence ID" value="CAF3731649.1"/>
    <property type="molecule type" value="Genomic_DNA"/>
</dbReference>
<organism evidence="6 7">
    <name type="scientific">Rotaria socialis</name>
    <dbReference type="NCBI Taxonomy" id="392032"/>
    <lineage>
        <taxon>Eukaryota</taxon>
        <taxon>Metazoa</taxon>
        <taxon>Spiralia</taxon>
        <taxon>Gnathifera</taxon>
        <taxon>Rotifera</taxon>
        <taxon>Eurotatoria</taxon>
        <taxon>Bdelloidea</taxon>
        <taxon>Philodinida</taxon>
        <taxon>Philodinidae</taxon>
        <taxon>Rotaria</taxon>
    </lineage>
</organism>
<dbReference type="PROSITE" id="PS51125">
    <property type="entry name" value="NHL"/>
    <property type="match status" value="2"/>
</dbReference>
<proteinExistence type="predicted"/>
<evidence type="ECO:0000256" key="2">
    <source>
        <dbReference type="ARBA" id="ARBA00022737"/>
    </source>
</evidence>
<feature type="repeat" description="NHL" evidence="4">
    <location>
        <begin position="260"/>
        <end position="295"/>
    </location>
</feature>